<accession>A0AAD9RC25</accession>
<reference evidence="1" key="2">
    <citation type="journal article" date="2023" name="Commun. Biol.">
        <title>Intrasexual cuticular hydrocarbon dimorphism in a wasp sheds light on hydrocarbon biosynthesis genes in Hymenoptera.</title>
        <authorList>
            <person name="Moris V.C."/>
            <person name="Podsiadlowski L."/>
            <person name="Martin S."/>
            <person name="Oeyen J.P."/>
            <person name="Donath A."/>
            <person name="Petersen M."/>
            <person name="Wilbrandt J."/>
            <person name="Misof B."/>
            <person name="Liedtke D."/>
            <person name="Thamm M."/>
            <person name="Scheiner R."/>
            <person name="Schmitt T."/>
            <person name="Niehuis O."/>
        </authorList>
    </citation>
    <scope>NUCLEOTIDE SEQUENCE</scope>
    <source>
        <strain evidence="1">GBR_01_08_01A</strain>
    </source>
</reference>
<dbReference type="EMBL" id="JAIFRP010004402">
    <property type="protein sequence ID" value="KAK2576972.1"/>
    <property type="molecule type" value="Genomic_DNA"/>
</dbReference>
<dbReference type="AlphaFoldDB" id="A0AAD9RC25"/>
<dbReference type="Proteomes" id="UP001258017">
    <property type="component" value="Unassembled WGS sequence"/>
</dbReference>
<reference evidence="1" key="1">
    <citation type="submission" date="2021-08" db="EMBL/GenBank/DDBJ databases">
        <authorList>
            <person name="Misof B."/>
            <person name="Oliver O."/>
            <person name="Podsiadlowski L."/>
            <person name="Donath A."/>
            <person name="Peters R."/>
            <person name="Mayer C."/>
            <person name="Rust J."/>
            <person name="Gunkel S."/>
            <person name="Lesny P."/>
            <person name="Martin S."/>
            <person name="Oeyen J.P."/>
            <person name="Petersen M."/>
            <person name="Panagiotis P."/>
            <person name="Wilbrandt J."/>
            <person name="Tanja T."/>
        </authorList>
    </citation>
    <scope>NUCLEOTIDE SEQUENCE</scope>
    <source>
        <strain evidence="1">GBR_01_08_01A</strain>
        <tissue evidence="1">Thorax + abdomen</tissue>
    </source>
</reference>
<sequence>MFIIEPIRKFFIGGYSRCERPRKLRRYNKAWRSKSRIWQDRHKLASPEDGFVRMKYCEELLSCVQRDLRVDELRFVCDFSNLRHLGNCMSRSCRERTPGDNEAFEMNSSSI</sequence>
<protein>
    <submittedName>
        <fullName evidence="1">Uncharacterized protein</fullName>
    </submittedName>
</protein>
<organism evidence="1 2">
    <name type="scientific">Odynerus spinipes</name>
    <dbReference type="NCBI Taxonomy" id="1348599"/>
    <lineage>
        <taxon>Eukaryota</taxon>
        <taxon>Metazoa</taxon>
        <taxon>Ecdysozoa</taxon>
        <taxon>Arthropoda</taxon>
        <taxon>Hexapoda</taxon>
        <taxon>Insecta</taxon>
        <taxon>Pterygota</taxon>
        <taxon>Neoptera</taxon>
        <taxon>Endopterygota</taxon>
        <taxon>Hymenoptera</taxon>
        <taxon>Apocrita</taxon>
        <taxon>Aculeata</taxon>
        <taxon>Vespoidea</taxon>
        <taxon>Vespidae</taxon>
        <taxon>Eumeninae</taxon>
        <taxon>Odynerus</taxon>
    </lineage>
</organism>
<keyword evidence="2" id="KW-1185">Reference proteome</keyword>
<comment type="caution">
    <text evidence="1">The sequence shown here is derived from an EMBL/GenBank/DDBJ whole genome shotgun (WGS) entry which is preliminary data.</text>
</comment>
<name>A0AAD9RC25_9HYME</name>
<evidence type="ECO:0000313" key="2">
    <source>
        <dbReference type="Proteomes" id="UP001258017"/>
    </source>
</evidence>
<evidence type="ECO:0000313" key="1">
    <source>
        <dbReference type="EMBL" id="KAK2576972.1"/>
    </source>
</evidence>
<proteinExistence type="predicted"/>
<gene>
    <name evidence="1" type="ORF">KPH14_011936</name>
</gene>